<evidence type="ECO:0000313" key="2">
    <source>
        <dbReference type="Proteomes" id="UP001208689"/>
    </source>
</evidence>
<dbReference type="Pfam" id="PF08309">
    <property type="entry name" value="LVIVD"/>
    <property type="match status" value="1"/>
</dbReference>
<protein>
    <submittedName>
        <fullName evidence="1">Uncharacterized protein</fullName>
    </submittedName>
</protein>
<evidence type="ECO:0000313" key="1">
    <source>
        <dbReference type="EMBL" id="UYP45641.1"/>
    </source>
</evidence>
<reference evidence="1" key="1">
    <citation type="submission" date="2022-09" db="EMBL/GenBank/DDBJ databases">
        <title>Actin cytoskeleton and complex cell architecture in an #Asgard archaeon.</title>
        <authorList>
            <person name="Ponce Toledo R.I."/>
            <person name="Schleper C."/>
            <person name="Rodrigues Oliveira T."/>
            <person name="Wollweber F."/>
            <person name="Xu J."/>
            <person name="Rittmann S."/>
            <person name="Klingl A."/>
            <person name="Pilhofer M."/>
        </authorList>
    </citation>
    <scope>NUCLEOTIDE SEQUENCE</scope>
    <source>
        <strain evidence="1">B-35</strain>
    </source>
</reference>
<organism evidence="1 2">
    <name type="scientific">Candidatus Lokiarchaeum ossiferum</name>
    <dbReference type="NCBI Taxonomy" id="2951803"/>
    <lineage>
        <taxon>Archaea</taxon>
        <taxon>Promethearchaeati</taxon>
        <taxon>Promethearchaeota</taxon>
        <taxon>Promethearchaeia</taxon>
        <taxon>Promethearchaeales</taxon>
        <taxon>Promethearchaeaceae</taxon>
        <taxon>Candidatus Lokiarchaeum</taxon>
    </lineage>
</organism>
<sequence>MTAKLVEFILEAYDFIFPIVHGDYLLVVDHGSTGDLTIPDISDLTNIVEIGRFKVRLDSHPNRMCIKDITLNMG</sequence>
<keyword evidence="2" id="KW-1185">Reference proteome</keyword>
<accession>A0ABY6HQ49</accession>
<dbReference type="InterPro" id="IPR013211">
    <property type="entry name" value="LVIVD"/>
</dbReference>
<dbReference type="EMBL" id="CP104013">
    <property type="protein sequence ID" value="UYP45641.1"/>
    <property type="molecule type" value="Genomic_DNA"/>
</dbReference>
<gene>
    <name evidence="1" type="ORF">NEF87_001926</name>
</gene>
<dbReference type="Proteomes" id="UP001208689">
    <property type="component" value="Chromosome"/>
</dbReference>
<name>A0ABY6HQ49_9ARCH</name>
<proteinExistence type="predicted"/>